<reference evidence="4" key="1">
    <citation type="submission" date="2010-08" db="EMBL/GenBank/DDBJ databases">
        <authorList>
            <consortium name="Caenorhabditis japonica Sequencing Consortium"/>
            <person name="Wilson R.K."/>
        </authorList>
    </citation>
    <scope>NUCLEOTIDE SEQUENCE [LARGE SCALE GENOMIC DNA]</scope>
    <source>
        <strain evidence="4">DF5081</strain>
    </source>
</reference>
<dbReference type="GO" id="GO:0006886">
    <property type="term" value="P:intracellular protein transport"/>
    <property type="evidence" value="ECO:0007669"/>
    <property type="project" value="InterPro"/>
</dbReference>
<dbReference type="Proteomes" id="UP000005237">
    <property type="component" value="Unassembled WGS sequence"/>
</dbReference>
<reference evidence="3" key="2">
    <citation type="submission" date="2022-06" db="UniProtKB">
        <authorList>
            <consortium name="EnsemblMetazoa"/>
        </authorList>
    </citation>
    <scope>IDENTIFICATION</scope>
    <source>
        <strain evidence="3">DF5081</strain>
    </source>
</reference>
<dbReference type="Pfam" id="PF08752">
    <property type="entry name" value="COP-gamma_platf"/>
    <property type="match status" value="1"/>
</dbReference>
<dbReference type="SUPFAM" id="SSF49348">
    <property type="entry name" value="Clathrin adaptor appendage domain"/>
    <property type="match status" value="1"/>
</dbReference>
<dbReference type="EnsemblMetazoa" id="CJA37992.1">
    <property type="protein sequence ID" value="CJA37992.1"/>
    <property type="gene ID" value="WBGene00213839"/>
</dbReference>
<dbReference type="GO" id="GO:0072384">
    <property type="term" value="P:organelle transport along microtubule"/>
    <property type="evidence" value="ECO:0007669"/>
    <property type="project" value="TreeGrafter"/>
</dbReference>
<feature type="domain" description="Coatomer gamma subunit appendage Ig-like subdomain" evidence="1">
    <location>
        <begin position="1"/>
        <end position="90"/>
    </location>
</feature>
<dbReference type="Gene3D" id="2.60.40.1480">
    <property type="entry name" value="Coatomer, gamma subunit, appendage domain"/>
    <property type="match status" value="1"/>
</dbReference>
<name>A0A8R1ITU1_CAEJA</name>
<sequence length="135" mass="14669">MNDQLLLDVSVDLEDPEGEWAPKHTIPIEKLPYGEVHSAYSLLEFPFSGAIAGSLGATLKFKVMDVDPSSGEPDSEDTYDQTYVLEEVDIGVSDSVQGVAKTAFSSAWEALGDDATREETFQLSTVENIPEAVKK</sequence>
<dbReference type="Pfam" id="PF16381">
    <property type="entry name" value="Coatomer_g_Cpla"/>
    <property type="match status" value="1"/>
</dbReference>
<dbReference type="InterPro" id="IPR032154">
    <property type="entry name" value="Coatomer_g_Cpla"/>
</dbReference>
<protein>
    <submittedName>
        <fullName evidence="3">COP-gamma_platf domain-containing protein</fullName>
    </submittedName>
</protein>
<dbReference type="InterPro" id="IPR037067">
    <property type="entry name" value="Coatomer_gsu_app_sf"/>
</dbReference>
<dbReference type="PANTHER" id="PTHR10261">
    <property type="entry name" value="COATOMER SUBUNIT GAMMA"/>
    <property type="match status" value="1"/>
</dbReference>
<dbReference type="GO" id="GO:0030126">
    <property type="term" value="C:COPI vesicle coat"/>
    <property type="evidence" value="ECO:0007669"/>
    <property type="project" value="InterPro"/>
</dbReference>
<proteinExistence type="predicted"/>
<feature type="domain" description="Coatomer subunit gamma C-terminal" evidence="2">
    <location>
        <begin position="93"/>
        <end position="135"/>
    </location>
</feature>
<dbReference type="GO" id="GO:0005783">
    <property type="term" value="C:endoplasmic reticulum"/>
    <property type="evidence" value="ECO:0007669"/>
    <property type="project" value="TreeGrafter"/>
</dbReference>
<accession>A0A8R1ITU1</accession>
<dbReference type="GO" id="GO:0005198">
    <property type="term" value="F:structural molecule activity"/>
    <property type="evidence" value="ECO:0007669"/>
    <property type="project" value="InterPro"/>
</dbReference>
<dbReference type="GO" id="GO:0006888">
    <property type="term" value="P:endoplasmic reticulum to Golgi vesicle-mediated transport"/>
    <property type="evidence" value="ECO:0007669"/>
    <property type="project" value="TreeGrafter"/>
</dbReference>
<dbReference type="GO" id="GO:0009306">
    <property type="term" value="P:protein secretion"/>
    <property type="evidence" value="ECO:0007669"/>
    <property type="project" value="TreeGrafter"/>
</dbReference>
<dbReference type="GO" id="GO:0000139">
    <property type="term" value="C:Golgi membrane"/>
    <property type="evidence" value="ECO:0007669"/>
    <property type="project" value="TreeGrafter"/>
</dbReference>
<dbReference type="InterPro" id="IPR017106">
    <property type="entry name" value="Coatomer_gsu"/>
</dbReference>
<dbReference type="InterPro" id="IPR013041">
    <property type="entry name" value="Clathrin_app_Ig-like_sf"/>
</dbReference>
<dbReference type="Gene3D" id="3.30.310.10">
    <property type="entry name" value="TATA-Binding Protein"/>
    <property type="match status" value="1"/>
</dbReference>
<dbReference type="InterPro" id="IPR009028">
    <property type="entry name" value="Coatomer/calthrin_app_sub_C"/>
</dbReference>
<evidence type="ECO:0000259" key="2">
    <source>
        <dbReference type="Pfam" id="PF16381"/>
    </source>
</evidence>
<dbReference type="SUPFAM" id="SSF55711">
    <property type="entry name" value="Subdomain of clathrin and coatomer appendage domain"/>
    <property type="match status" value="1"/>
</dbReference>
<dbReference type="GO" id="GO:0005793">
    <property type="term" value="C:endoplasmic reticulum-Golgi intermediate compartment"/>
    <property type="evidence" value="ECO:0007669"/>
    <property type="project" value="TreeGrafter"/>
</dbReference>
<dbReference type="GO" id="GO:0006891">
    <property type="term" value="P:intra-Golgi vesicle-mediated transport"/>
    <property type="evidence" value="ECO:0007669"/>
    <property type="project" value="TreeGrafter"/>
</dbReference>
<keyword evidence="4" id="KW-1185">Reference proteome</keyword>
<dbReference type="InterPro" id="IPR012295">
    <property type="entry name" value="TBP_dom_sf"/>
</dbReference>
<organism evidence="3 4">
    <name type="scientific">Caenorhabditis japonica</name>
    <dbReference type="NCBI Taxonomy" id="281687"/>
    <lineage>
        <taxon>Eukaryota</taxon>
        <taxon>Metazoa</taxon>
        <taxon>Ecdysozoa</taxon>
        <taxon>Nematoda</taxon>
        <taxon>Chromadorea</taxon>
        <taxon>Rhabditida</taxon>
        <taxon>Rhabditina</taxon>
        <taxon>Rhabditomorpha</taxon>
        <taxon>Rhabditoidea</taxon>
        <taxon>Rhabditidae</taxon>
        <taxon>Peloderinae</taxon>
        <taxon>Caenorhabditis</taxon>
    </lineage>
</organism>
<evidence type="ECO:0000313" key="3">
    <source>
        <dbReference type="EnsemblMetazoa" id="CJA37992.1"/>
    </source>
</evidence>
<dbReference type="PANTHER" id="PTHR10261:SF0">
    <property type="entry name" value="COATOMER SUBUNIT GAMMA-2"/>
    <property type="match status" value="1"/>
</dbReference>
<dbReference type="AlphaFoldDB" id="A0A8R1ITU1"/>
<evidence type="ECO:0000259" key="1">
    <source>
        <dbReference type="Pfam" id="PF08752"/>
    </source>
</evidence>
<dbReference type="InterPro" id="IPR013040">
    <property type="entry name" value="Coatomer_gsu_app_Ig-like_dom"/>
</dbReference>
<evidence type="ECO:0000313" key="4">
    <source>
        <dbReference type="Proteomes" id="UP000005237"/>
    </source>
</evidence>